<dbReference type="Pfam" id="PF05971">
    <property type="entry name" value="Methyltransf_10"/>
    <property type="match status" value="1"/>
</dbReference>
<keyword evidence="2 4" id="KW-0808">Transferase</keyword>
<dbReference type="OrthoDB" id="514248at2759"/>
<keyword evidence="5" id="KW-1185">Reference proteome</keyword>
<gene>
    <name evidence="4" type="ORF">ESCO_003663</name>
</gene>
<dbReference type="Gene3D" id="3.40.50.150">
    <property type="entry name" value="Vaccinia Virus protein VP39"/>
    <property type="match status" value="1"/>
</dbReference>
<dbReference type="InterPro" id="IPR029063">
    <property type="entry name" value="SAM-dependent_MTases_sf"/>
</dbReference>
<dbReference type="EMBL" id="LGSR01000002">
    <property type="protein sequence ID" value="KOS23309.1"/>
    <property type="molecule type" value="Genomic_DNA"/>
</dbReference>
<reference evidence="4 5" key="1">
    <citation type="submission" date="2015-07" db="EMBL/GenBank/DDBJ databases">
        <title>The genome of the fungus Escovopsis weberi, a specialized disease agent of ant agriculture.</title>
        <authorList>
            <person name="de Man T.J."/>
            <person name="Stajich J.E."/>
            <person name="Kubicek C.P."/>
            <person name="Chenthamara K."/>
            <person name="Atanasova L."/>
            <person name="Druzhinina I.S."/>
            <person name="Birnbaum S."/>
            <person name="Barribeau S.M."/>
            <person name="Teiling C."/>
            <person name="Suen G."/>
            <person name="Currie C."/>
            <person name="Gerardo N.M."/>
        </authorList>
    </citation>
    <scope>NUCLEOTIDE SEQUENCE [LARGE SCALE GENOMIC DNA]</scope>
</reference>
<dbReference type="InterPro" id="IPR010286">
    <property type="entry name" value="METTL16/RlmF"/>
</dbReference>
<feature type="region of interest" description="Disordered" evidence="3">
    <location>
        <begin position="1"/>
        <end position="35"/>
    </location>
</feature>
<evidence type="ECO:0000256" key="1">
    <source>
        <dbReference type="ARBA" id="ARBA00022603"/>
    </source>
</evidence>
<evidence type="ECO:0000313" key="5">
    <source>
        <dbReference type="Proteomes" id="UP000053831"/>
    </source>
</evidence>
<sequence length="471" mass="52479">MPSPSRGEPSTASRHPRPWERPHPTGSSRDASRSEQKIKDDYFLHLYEKAPDFRELAKIDPDFASLVQGRRELDFNDPRAVVQLTKTLLRADFGLDIQLPDDRLCPPVANRHNYILWLKDLLDTTSHDGTGSQVVGLDIGTGASCIYPLLGCTERPWSFVATDTDEKSLACARENLKLNHLESRIEVLARDPDDPLIPVEGITPSLTFTMTNPPFYESEDAMLRSASEKSRPAFTTCTGSKGEMVTPGGEVAFVSRILQESLVLRGRVAWYTAMLGFQSSLTRIVAKLKEHGVDNYAVTEFVQGSKTRRWAVGWSFRGMRPAQDAARGAKAAALRALLPPLTEFVAVQLPLPKGQIVAFADAFSGAVAALELVSWHWDRERLEGVGRAADKVWARAWRRRRKREEAEGQMAERQGNTTGTVEGECAFGFKVAIRVTTRHLAVECRWVEGHDESAFESFRGFLKSTAERLPS</sequence>
<dbReference type="AlphaFoldDB" id="A0A0M9VXK5"/>
<evidence type="ECO:0000313" key="4">
    <source>
        <dbReference type="EMBL" id="KOS23309.1"/>
    </source>
</evidence>
<dbReference type="Proteomes" id="UP000053831">
    <property type="component" value="Unassembled WGS sequence"/>
</dbReference>
<dbReference type="STRING" id="150374.A0A0M9VXK5"/>
<organism evidence="4 5">
    <name type="scientific">Escovopsis weberi</name>
    <dbReference type="NCBI Taxonomy" id="150374"/>
    <lineage>
        <taxon>Eukaryota</taxon>
        <taxon>Fungi</taxon>
        <taxon>Dikarya</taxon>
        <taxon>Ascomycota</taxon>
        <taxon>Pezizomycotina</taxon>
        <taxon>Sordariomycetes</taxon>
        <taxon>Hypocreomycetidae</taxon>
        <taxon>Hypocreales</taxon>
        <taxon>Hypocreaceae</taxon>
        <taxon>Escovopsis</taxon>
    </lineage>
</organism>
<proteinExistence type="predicted"/>
<accession>A0A0M9VXK5</accession>
<evidence type="ECO:0000256" key="3">
    <source>
        <dbReference type="SAM" id="MobiDB-lite"/>
    </source>
</evidence>
<dbReference type="GO" id="GO:0070475">
    <property type="term" value="P:rRNA base methylation"/>
    <property type="evidence" value="ECO:0007669"/>
    <property type="project" value="TreeGrafter"/>
</dbReference>
<comment type="caution">
    <text evidence="4">The sequence shown here is derived from an EMBL/GenBank/DDBJ whole genome shotgun (WGS) entry which is preliminary data.</text>
</comment>
<dbReference type="SUPFAM" id="SSF53335">
    <property type="entry name" value="S-adenosyl-L-methionine-dependent methyltransferases"/>
    <property type="match status" value="1"/>
</dbReference>
<dbReference type="GO" id="GO:0008168">
    <property type="term" value="F:methyltransferase activity"/>
    <property type="evidence" value="ECO:0007669"/>
    <property type="project" value="UniProtKB-KW"/>
</dbReference>
<name>A0A0M9VXK5_ESCWE</name>
<evidence type="ECO:0000256" key="2">
    <source>
        <dbReference type="ARBA" id="ARBA00022679"/>
    </source>
</evidence>
<dbReference type="PANTHER" id="PTHR13393:SF0">
    <property type="entry name" value="RNA N6-ADENOSINE-METHYLTRANSFERASE METTL16"/>
    <property type="match status" value="1"/>
</dbReference>
<keyword evidence="1 4" id="KW-0489">Methyltransferase</keyword>
<protein>
    <submittedName>
        <fullName evidence="4">Putative methyltransferase-like protein</fullName>
    </submittedName>
</protein>
<dbReference type="GO" id="GO:0005634">
    <property type="term" value="C:nucleus"/>
    <property type="evidence" value="ECO:0007669"/>
    <property type="project" value="TreeGrafter"/>
</dbReference>
<dbReference type="PANTHER" id="PTHR13393">
    <property type="entry name" value="SAM-DEPENDENT METHYLTRANSFERASE"/>
    <property type="match status" value="1"/>
</dbReference>